<dbReference type="Proteomes" id="UP000015105">
    <property type="component" value="Chromosome 2D"/>
</dbReference>
<keyword evidence="2" id="KW-1185">Reference proteome</keyword>
<reference evidence="1" key="5">
    <citation type="journal article" date="2021" name="G3 (Bethesda)">
        <title>Aegilops tauschii genome assembly Aet v5.0 features greater sequence contiguity and improved annotation.</title>
        <authorList>
            <person name="Wang L."/>
            <person name="Zhu T."/>
            <person name="Rodriguez J.C."/>
            <person name="Deal K.R."/>
            <person name="Dubcovsky J."/>
            <person name="McGuire P.E."/>
            <person name="Lux T."/>
            <person name="Spannagl M."/>
            <person name="Mayer K.F.X."/>
            <person name="Baldrich P."/>
            <person name="Meyers B.C."/>
            <person name="Huo N."/>
            <person name="Gu Y.Q."/>
            <person name="Zhou H."/>
            <person name="Devos K.M."/>
            <person name="Bennetzen J.L."/>
            <person name="Unver T."/>
            <person name="Budak H."/>
            <person name="Gulick P.J."/>
            <person name="Galiba G."/>
            <person name="Kalapos B."/>
            <person name="Nelson D.R."/>
            <person name="Li P."/>
            <person name="You F.M."/>
            <person name="Luo M.C."/>
            <person name="Dvorak J."/>
        </authorList>
    </citation>
    <scope>NUCLEOTIDE SEQUENCE [LARGE SCALE GENOMIC DNA]</scope>
    <source>
        <strain evidence="1">cv. AL8/78</strain>
    </source>
</reference>
<sequence>MYNHINFFAGEKTNGGLNSTRCQKHLRVIVLQDLCRPQASLAVLSIQATPIPFWYVSLQLGECRILSGHSRRLNSNCHSLIQRRALYVALILFSGIQCLHLS</sequence>
<reference evidence="1" key="3">
    <citation type="journal article" date="2017" name="Nature">
        <title>Genome sequence of the progenitor of the wheat D genome Aegilops tauschii.</title>
        <authorList>
            <person name="Luo M.C."/>
            <person name="Gu Y.Q."/>
            <person name="Puiu D."/>
            <person name="Wang H."/>
            <person name="Twardziok S.O."/>
            <person name="Deal K.R."/>
            <person name="Huo N."/>
            <person name="Zhu T."/>
            <person name="Wang L."/>
            <person name="Wang Y."/>
            <person name="McGuire P.E."/>
            <person name="Liu S."/>
            <person name="Long H."/>
            <person name="Ramasamy R.K."/>
            <person name="Rodriguez J.C."/>
            <person name="Van S.L."/>
            <person name="Yuan L."/>
            <person name="Wang Z."/>
            <person name="Xia Z."/>
            <person name="Xiao L."/>
            <person name="Anderson O.D."/>
            <person name="Ouyang S."/>
            <person name="Liang Y."/>
            <person name="Zimin A.V."/>
            <person name="Pertea G."/>
            <person name="Qi P."/>
            <person name="Bennetzen J.L."/>
            <person name="Dai X."/>
            <person name="Dawson M.W."/>
            <person name="Muller H.G."/>
            <person name="Kugler K."/>
            <person name="Rivarola-Duarte L."/>
            <person name="Spannagl M."/>
            <person name="Mayer K.F.X."/>
            <person name="Lu F.H."/>
            <person name="Bevan M.W."/>
            <person name="Leroy P."/>
            <person name="Li P."/>
            <person name="You F.M."/>
            <person name="Sun Q."/>
            <person name="Liu Z."/>
            <person name="Lyons E."/>
            <person name="Wicker T."/>
            <person name="Salzberg S.L."/>
            <person name="Devos K.M."/>
            <person name="Dvorak J."/>
        </authorList>
    </citation>
    <scope>NUCLEOTIDE SEQUENCE [LARGE SCALE GENOMIC DNA]</scope>
    <source>
        <strain evidence="1">cv. AL8/78</strain>
    </source>
</reference>
<dbReference type="Gramene" id="AET2Gv20187400.44">
    <property type="protein sequence ID" value="AET2Gv20187400.44"/>
    <property type="gene ID" value="AET2Gv20187400"/>
</dbReference>
<evidence type="ECO:0000313" key="2">
    <source>
        <dbReference type="Proteomes" id="UP000015105"/>
    </source>
</evidence>
<accession>A0A453ALN8</accession>
<organism evidence="1 2">
    <name type="scientific">Aegilops tauschii subsp. strangulata</name>
    <name type="common">Goatgrass</name>
    <dbReference type="NCBI Taxonomy" id="200361"/>
    <lineage>
        <taxon>Eukaryota</taxon>
        <taxon>Viridiplantae</taxon>
        <taxon>Streptophyta</taxon>
        <taxon>Embryophyta</taxon>
        <taxon>Tracheophyta</taxon>
        <taxon>Spermatophyta</taxon>
        <taxon>Magnoliopsida</taxon>
        <taxon>Liliopsida</taxon>
        <taxon>Poales</taxon>
        <taxon>Poaceae</taxon>
        <taxon>BOP clade</taxon>
        <taxon>Pooideae</taxon>
        <taxon>Triticodae</taxon>
        <taxon>Triticeae</taxon>
        <taxon>Triticinae</taxon>
        <taxon>Aegilops</taxon>
    </lineage>
</organism>
<protein>
    <submittedName>
        <fullName evidence="1">Uncharacterized protein</fullName>
    </submittedName>
</protein>
<reference evidence="2" key="1">
    <citation type="journal article" date="2014" name="Science">
        <title>Ancient hybridizations among the ancestral genomes of bread wheat.</title>
        <authorList>
            <consortium name="International Wheat Genome Sequencing Consortium,"/>
            <person name="Marcussen T."/>
            <person name="Sandve S.R."/>
            <person name="Heier L."/>
            <person name="Spannagl M."/>
            <person name="Pfeifer M."/>
            <person name="Jakobsen K.S."/>
            <person name="Wulff B.B."/>
            <person name="Steuernagel B."/>
            <person name="Mayer K.F."/>
            <person name="Olsen O.A."/>
        </authorList>
    </citation>
    <scope>NUCLEOTIDE SEQUENCE [LARGE SCALE GENOMIC DNA]</scope>
    <source>
        <strain evidence="2">cv. AL8/78</strain>
    </source>
</reference>
<reference evidence="2" key="2">
    <citation type="journal article" date="2017" name="Nat. Plants">
        <title>The Aegilops tauschii genome reveals multiple impacts of transposons.</title>
        <authorList>
            <person name="Zhao G."/>
            <person name="Zou C."/>
            <person name="Li K."/>
            <person name="Wang K."/>
            <person name="Li T."/>
            <person name="Gao L."/>
            <person name="Zhang X."/>
            <person name="Wang H."/>
            <person name="Yang Z."/>
            <person name="Liu X."/>
            <person name="Jiang W."/>
            <person name="Mao L."/>
            <person name="Kong X."/>
            <person name="Jiao Y."/>
            <person name="Jia J."/>
        </authorList>
    </citation>
    <scope>NUCLEOTIDE SEQUENCE [LARGE SCALE GENOMIC DNA]</scope>
    <source>
        <strain evidence="2">cv. AL8/78</strain>
    </source>
</reference>
<evidence type="ECO:0000313" key="1">
    <source>
        <dbReference type="EnsemblPlants" id="AET2Gv20187400.44"/>
    </source>
</evidence>
<dbReference type="EnsemblPlants" id="AET2Gv20187400.44">
    <property type="protein sequence ID" value="AET2Gv20187400.44"/>
    <property type="gene ID" value="AET2Gv20187400"/>
</dbReference>
<proteinExistence type="predicted"/>
<reference evidence="1" key="4">
    <citation type="submission" date="2019-03" db="UniProtKB">
        <authorList>
            <consortium name="EnsemblPlants"/>
        </authorList>
    </citation>
    <scope>IDENTIFICATION</scope>
</reference>
<dbReference type="AlphaFoldDB" id="A0A453ALN8"/>
<name>A0A453ALN8_AEGTS</name>